<evidence type="ECO:0000256" key="1">
    <source>
        <dbReference type="ARBA" id="ARBA00007228"/>
    </source>
</evidence>
<dbReference type="InterPro" id="IPR053888">
    <property type="entry name" value="MRM3-like_sub_bind"/>
</dbReference>
<dbReference type="InterPro" id="IPR029028">
    <property type="entry name" value="Alpha/beta_knot_MTases"/>
</dbReference>
<dbReference type="GO" id="GO:0008173">
    <property type="term" value="F:RNA methyltransferase activity"/>
    <property type="evidence" value="ECO:0007669"/>
    <property type="project" value="InterPro"/>
</dbReference>
<evidence type="ECO:0000256" key="2">
    <source>
        <dbReference type="ARBA" id="ARBA00022603"/>
    </source>
</evidence>
<dbReference type="OrthoDB" id="9794400at2"/>
<dbReference type="RefSeq" id="WP_092980023.1">
    <property type="nucleotide sequence ID" value="NZ_FOYQ01000001.1"/>
</dbReference>
<dbReference type="Pfam" id="PF22435">
    <property type="entry name" value="MRM3-like_sub_bind"/>
    <property type="match status" value="1"/>
</dbReference>
<dbReference type="SUPFAM" id="SSF75217">
    <property type="entry name" value="alpha/beta knot"/>
    <property type="match status" value="1"/>
</dbReference>
<feature type="domain" description="tRNA/rRNA methyltransferase SpoU type" evidence="4">
    <location>
        <begin position="120"/>
        <end position="258"/>
    </location>
</feature>
<name>A0A1I6FND6_9FLAO</name>
<evidence type="ECO:0000313" key="7">
    <source>
        <dbReference type="Proteomes" id="UP000199534"/>
    </source>
</evidence>
<dbReference type="InterPro" id="IPR001537">
    <property type="entry name" value="SpoU_MeTrfase"/>
</dbReference>
<proteinExistence type="inferred from homology"/>
<dbReference type="Gene3D" id="3.40.1280.10">
    <property type="match status" value="1"/>
</dbReference>
<reference evidence="6 7" key="1">
    <citation type="submission" date="2016-10" db="EMBL/GenBank/DDBJ databases">
        <authorList>
            <person name="de Groot N.N."/>
        </authorList>
    </citation>
    <scope>NUCLEOTIDE SEQUENCE [LARGE SCALE GENOMIC DNA]</scope>
    <source>
        <strain evidence="6 7">DSM 21019</strain>
    </source>
</reference>
<organism evidence="6 7">
    <name type="scientific">Robiginitalea myxolifaciens</name>
    <dbReference type="NCBI Taxonomy" id="400055"/>
    <lineage>
        <taxon>Bacteria</taxon>
        <taxon>Pseudomonadati</taxon>
        <taxon>Bacteroidota</taxon>
        <taxon>Flavobacteriia</taxon>
        <taxon>Flavobacteriales</taxon>
        <taxon>Flavobacteriaceae</taxon>
        <taxon>Robiginitalea</taxon>
    </lineage>
</organism>
<dbReference type="InterPro" id="IPR029026">
    <property type="entry name" value="tRNA_m1G_MTases_N"/>
</dbReference>
<evidence type="ECO:0000313" key="6">
    <source>
        <dbReference type="EMBL" id="SFR31460.1"/>
    </source>
</evidence>
<dbReference type="Gene3D" id="3.30.1330.30">
    <property type="match status" value="1"/>
</dbReference>
<dbReference type="Pfam" id="PF00588">
    <property type="entry name" value="SpoU_methylase"/>
    <property type="match status" value="1"/>
</dbReference>
<sequence length="267" mass="28979">MTNIKHISSLQNPEVRQLEHWNRKSRDRRKSGRFLLEGVRELGLALAGGYTVAHLYFCPDIIDLAELNAMFPNLDCPRTSLSQEVYRHLAFRGKTEGVLAVLHVKSHELDDLKFDSENPLILIAESPEKPGNVGALLRTADAAGVDAVIIADLLGDLYNPNTIRSSVGCLFTVPIATASTSATINWLKSKNIQLFAASLEGAKDYHDVDFGNACAIAVGTEATGLTTPWTEAADSAIVIPMRGAIDSLNVSVAAAVLIFEARRQRSL</sequence>
<dbReference type="GO" id="GO:0003723">
    <property type="term" value="F:RNA binding"/>
    <property type="evidence" value="ECO:0007669"/>
    <property type="project" value="InterPro"/>
</dbReference>
<dbReference type="EMBL" id="FOYQ01000001">
    <property type="protein sequence ID" value="SFR31460.1"/>
    <property type="molecule type" value="Genomic_DNA"/>
</dbReference>
<dbReference type="InterPro" id="IPR051259">
    <property type="entry name" value="rRNA_Methyltransferase"/>
</dbReference>
<feature type="domain" description="MRM3-like substrate binding" evidence="5">
    <location>
        <begin position="12"/>
        <end position="100"/>
    </location>
</feature>
<keyword evidence="2 6" id="KW-0489">Methyltransferase</keyword>
<protein>
    <submittedName>
        <fullName evidence="6">RNA methyltransferase, TrmH family</fullName>
    </submittedName>
</protein>
<dbReference type="GO" id="GO:0006396">
    <property type="term" value="P:RNA processing"/>
    <property type="evidence" value="ECO:0007669"/>
    <property type="project" value="InterPro"/>
</dbReference>
<gene>
    <name evidence="6" type="ORF">SAMN04490243_0238</name>
</gene>
<dbReference type="InterPro" id="IPR029064">
    <property type="entry name" value="Ribosomal_eL30-like_sf"/>
</dbReference>
<keyword evidence="7" id="KW-1185">Reference proteome</keyword>
<dbReference type="STRING" id="400055.SAMN04490243_0238"/>
<evidence type="ECO:0000259" key="5">
    <source>
        <dbReference type="Pfam" id="PF22435"/>
    </source>
</evidence>
<keyword evidence="3 6" id="KW-0808">Transferase</keyword>
<dbReference type="GO" id="GO:0032259">
    <property type="term" value="P:methylation"/>
    <property type="evidence" value="ECO:0007669"/>
    <property type="project" value="UniProtKB-KW"/>
</dbReference>
<dbReference type="AlphaFoldDB" id="A0A1I6FND6"/>
<dbReference type="PANTHER" id="PTHR43191:SF2">
    <property type="entry name" value="RRNA METHYLTRANSFERASE 3, MITOCHONDRIAL"/>
    <property type="match status" value="1"/>
</dbReference>
<evidence type="ECO:0000256" key="3">
    <source>
        <dbReference type="ARBA" id="ARBA00022679"/>
    </source>
</evidence>
<dbReference type="PANTHER" id="PTHR43191">
    <property type="entry name" value="RRNA METHYLTRANSFERASE 3"/>
    <property type="match status" value="1"/>
</dbReference>
<dbReference type="CDD" id="cd18104">
    <property type="entry name" value="SpoU-like_RNA-MTase"/>
    <property type="match status" value="1"/>
</dbReference>
<comment type="similarity">
    <text evidence="1">Belongs to the class IV-like SAM-binding methyltransferase superfamily. RNA methyltransferase TrmH family.</text>
</comment>
<dbReference type="SUPFAM" id="SSF55315">
    <property type="entry name" value="L30e-like"/>
    <property type="match status" value="1"/>
</dbReference>
<dbReference type="Proteomes" id="UP000199534">
    <property type="component" value="Unassembled WGS sequence"/>
</dbReference>
<evidence type="ECO:0000259" key="4">
    <source>
        <dbReference type="Pfam" id="PF00588"/>
    </source>
</evidence>
<accession>A0A1I6FND6</accession>